<evidence type="ECO:0000313" key="5">
    <source>
        <dbReference type="EMBL" id="KAB1643837.1"/>
    </source>
</evidence>
<keyword evidence="2" id="KW-0812">Transmembrane</keyword>
<evidence type="ECO:0000313" key="6">
    <source>
        <dbReference type="Proteomes" id="UP000479639"/>
    </source>
</evidence>
<accession>A0A7C8FV34</accession>
<gene>
    <name evidence="5" type="ORF">F8D48_08460</name>
</gene>
<evidence type="ECO:0000256" key="2">
    <source>
        <dbReference type="SAM" id="Phobius"/>
    </source>
</evidence>
<dbReference type="EMBL" id="WAJS01000026">
    <property type="protein sequence ID" value="KAB1643837.1"/>
    <property type="molecule type" value="Genomic_DNA"/>
</dbReference>
<reference evidence="5 6" key="1">
    <citation type="submission" date="2019-09" db="EMBL/GenBank/DDBJ databases">
        <title>Whole genome shotgun sequencing (WGS) of Ellagibacter isourolithinifaciens DSM 104140(T) and Adlercreutzia muris DSM 29508(T).</title>
        <authorList>
            <person name="Stoll D.A."/>
            <person name="Danylec N."/>
            <person name="Huch M."/>
        </authorList>
    </citation>
    <scope>NUCLEOTIDE SEQUENCE [LARGE SCALE GENOMIC DNA]</scope>
    <source>
        <strain evidence="5 6">DSM 29508</strain>
    </source>
</reference>
<feature type="region of interest" description="Disordered" evidence="1">
    <location>
        <begin position="1441"/>
        <end position="1563"/>
    </location>
</feature>
<feature type="compositionally biased region" description="Pro residues" evidence="1">
    <location>
        <begin position="1521"/>
        <end position="1530"/>
    </location>
</feature>
<dbReference type="Pfam" id="PF01345">
    <property type="entry name" value="DUF11"/>
    <property type="match status" value="1"/>
</dbReference>
<protein>
    <submittedName>
        <fullName evidence="5">DUF11 domain-containing protein</fullName>
    </submittedName>
</protein>
<evidence type="ECO:0000256" key="1">
    <source>
        <dbReference type="SAM" id="MobiDB-lite"/>
    </source>
</evidence>
<keyword evidence="3" id="KW-0732">Signal</keyword>
<name>A0A7C8FV34_9ACTN</name>
<feature type="region of interest" description="Disordered" evidence="1">
    <location>
        <begin position="1251"/>
        <end position="1335"/>
    </location>
</feature>
<feature type="chain" id="PRO_5029022297" evidence="3">
    <location>
        <begin position="37"/>
        <end position="1816"/>
    </location>
</feature>
<feature type="domain" description="DUF11" evidence="4">
    <location>
        <begin position="1568"/>
        <end position="1690"/>
    </location>
</feature>
<dbReference type="RefSeq" id="WP_151431204.1">
    <property type="nucleotide sequence ID" value="NZ_JANJZI010000001.1"/>
</dbReference>
<feature type="region of interest" description="Disordered" evidence="1">
    <location>
        <begin position="1390"/>
        <end position="1419"/>
    </location>
</feature>
<feature type="signal peptide" evidence="3">
    <location>
        <begin position="1"/>
        <end position="36"/>
    </location>
</feature>
<feature type="compositionally biased region" description="Polar residues" evidence="1">
    <location>
        <begin position="924"/>
        <end position="934"/>
    </location>
</feature>
<feature type="region of interest" description="Disordered" evidence="1">
    <location>
        <begin position="918"/>
        <end position="976"/>
    </location>
</feature>
<keyword evidence="2" id="KW-0472">Membrane</keyword>
<feature type="transmembrane region" description="Helical" evidence="2">
    <location>
        <begin position="1779"/>
        <end position="1802"/>
    </location>
</feature>
<dbReference type="Gene3D" id="2.60.40.740">
    <property type="match status" value="2"/>
</dbReference>
<evidence type="ECO:0000259" key="4">
    <source>
        <dbReference type="Pfam" id="PF01345"/>
    </source>
</evidence>
<feature type="region of interest" description="Disordered" evidence="1">
    <location>
        <begin position="1687"/>
        <end position="1766"/>
    </location>
</feature>
<dbReference type="InterPro" id="IPR001434">
    <property type="entry name" value="OmcB-like_DUF11"/>
</dbReference>
<keyword evidence="6" id="KW-1185">Reference proteome</keyword>
<keyword evidence="2" id="KW-1133">Transmembrane helix</keyword>
<organism evidence="5 6">
    <name type="scientific">Adlercreutzia muris</name>
    <dbReference type="NCBI Taxonomy" id="1796610"/>
    <lineage>
        <taxon>Bacteria</taxon>
        <taxon>Bacillati</taxon>
        <taxon>Actinomycetota</taxon>
        <taxon>Coriobacteriia</taxon>
        <taxon>Eggerthellales</taxon>
        <taxon>Eggerthellaceae</taxon>
        <taxon>Adlercreutzia</taxon>
    </lineage>
</organism>
<dbReference type="Proteomes" id="UP000479639">
    <property type="component" value="Unassembled WGS sequence"/>
</dbReference>
<evidence type="ECO:0000256" key="3">
    <source>
        <dbReference type="SAM" id="SignalP"/>
    </source>
</evidence>
<proteinExistence type="predicted"/>
<comment type="caution">
    <text evidence="5">The sequence shown here is derived from an EMBL/GenBank/DDBJ whole genome shotgun (WGS) entry which is preliminary data.</text>
</comment>
<feature type="region of interest" description="Disordered" evidence="1">
    <location>
        <begin position="60"/>
        <end position="87"/>
    </location>
</feature>
<sequence>MTDMRKTHQHRLLRGAMAAVLACGLMMPTTALTAFADEEKSATPPLGSKTEVGSDSTFDAAVSDAGAGEPAAGGSDVTDGGTPEGAAHAASLGTQYLGRAVGSDGAEAAPASAAAASEGEPAAQSNTVTLGGFTMVGEGIQASDFTLASNLLTINTDKPFTISGSSTTVGLVVPAGVKAHMTLDGITVSAGCAFDIKAGGEAHLILADGKTNSFTSTNVNYPGIHCGTGAVLSIDDAVPNIDVDGKPITPAQGQIPAGTKYIDNTGAERVSTGDYLTLLDSPNRGTLVVHGGGDGAALGGAYREDGGSMTFNGGRIQVTNGVGPNSGSGGGAGIGGGKNAAGTSPTEWITVNGGWITSNASYHGAGFGGGWNSGTTAVVAGLVQSAHPGGTGNIRINGGYIESNGGKDGNGFGRGCYGDRKYCDNRDYTILITGGTMIPSGGTNLGDPWGNDIGGAGTQTSSSGHTDSTMAATVIVSGGSVYVGKRADGNYRFDGIAYGSFTEADDGTIAPIKDEQVVPITINLTADLKALDPTNPNPDLDRTITSWNLLVGGEEVGYGAPAQFNNGNLYLWLTPKQADQQVTVQLSYEGPDGKPVPVEPLYRPAGSTGGETNLKRYVFFDLQDDFFEQKDGGTGEATVAYDVLSSYEQKKYKDDVDENGLVKVPVVKKSYDGLPYQVKELSADNSINSGGDDNKPIWDQISYLCQLYDAKEGKLGAEVQSDDMPTDTGLTRFTMTSTQYSSDKEYVESYYGHRAYGWCEIIPVPAVLKISEDNGAAWVRLANDGSSYEVVKETDAEPGNRLRLAFDIRSAKGTATTCKAPTGSFQVMIDGKPVGEPIVLPADAFKAGAGKVSFKDAEGASVLGSTIEVVPGDEGRETTRVVYYLDPSNLDGALDALASDAASNTHEVTVRYVPDKNYVEGTEDNPQNEATQPTPIIPVKPEGGVTPEDPDKVEIEDSPDPAPGPGGTDPDNPTGKMQVVRKTITVSYGDFHQKDAELDDFFKMALTSNSSAPGSFSVSNTAVVDLLRDSDGNPVIDEDGKLQVVVNSCGTSVITLEQKANALFTGIKYILTVNVTPDPSIRPKIQIRLTWRNLTALGEAAGEPACALVSRALEAVASGNAASFAATRAADDRADTPPRPGDVLEYTVTGLNLTPGSAWQAAELKDAIDQKLSFNSRSVEIAPNYATHSDRYNLGTAAFYRGFDWDGLGWSEVSPTATGANGFTYVAPTLTKGIGTVYGGQSTSVRFQATVGEDQGLGDRPGEDGKLPELTNEPEGAGSFGKPEGELKPGETPTDPKPLDPAADIEIVGDGDPDPETGAFPKPEPTPVLPKDPAAGHIVTTVKVEPKEKGEDHDDDRFLVGDVLQVTVTSTNTEPDSKLANAVIKATLPEGMEPKPGTIVLTDAEGNTYPVPDSAYDPKTGTIAVNAGDLYGGESAKLTFDVEVLSTPDTRDPDNPADPDDPDKPGTEGGRPTEPVIEGGTLGETPTDEWDREHPMVPDPDNPDGPLVPGEPAEPGEKPKPGTPFVPTKPWPELEDELVSTPPTTDKDMPPVLPASPSIEGTDGAEADIKLTKTAENLTRGDGTTAVGDAIRYTVTLSNSKPHSMWYGAVIRDVLPQGLEPLAGTIRLTAPDGSTVDVPDAAYDPATRTLAVTVGDLAGGRTAVLTFECEVTEEAVGADIGNVASAHGKTPAGVDVDSVSPGAERPTPGEPFVPSEGWDAFLKDSPGVDNADAPAYTPGTDSKGGIKPADEQDDGGDGAGAGKGDSKTRIKLAQTGDQLLGAAVALALAAAAALAVLVAVAVRRRRERRDRHTGQW</sequence>